<dbReference type="GeneID" id="117640446"/>
<dbReference type="PANTHER" id="PTHR31025:SF22">
    <property type="entry name" value="IP13529P"/>
    <property type="match status" value="1"/>
</dbReference>
<evidence type="ECO:0000256" key="1">
    <source>
        <dbReference type="SAM" id="MobiDB-lite"/>
    </source>
</evidence>
<evidence type="ECO:0000313" key="2">
    <source>
        <dbReference type="Proteomes" id="UP000515158"/>
    </source>
</evidence>
<dbReference type="KEGG" id="tpal:117640446"/>
<dbReference type="RefSeq" id="XP_034232840.1">
    <property type="nucleotide sequence ID" value="XM_034376949.1"/>
</dbReference>
<reference evidence="3" key="1">
    <citation type="submission" date="2025-08" db="UniProtKB">
        <authorList>
            <consortium name="RefSeq"/>
        </authorList>
    </citation>
    <scope>IDENTIFICATION</scope>
    <source>
        <tissue evidence="3">Total insect</tissue>
    </source>
</reference>
<protein>
    <submittedName>
        <fullName evidence="3">Uncharacterized protein LOC117640446</fullName>
    </submittedName>
</protein>
<dbReference type="OrthoDB" id="8806090at2759"/>
<dbReference type="Proteomes" id="UP000515158">
    <property type="component" value="Unplaced"/>
</dbReference>
<gene>
    <name evidence="3" type="primary">LOC117640446</name>
</gene>
<proteinExistence type="predicted"/>
<dbReference type="PANTHER" id="PTHR31025">
    <property type="entry name" value="SI:CH211-196P9.1-RELATED"/>
    <property type="match status" value="1"/>
</dbReference>
<feature type="region of interest" description="Disordered" evidence="1">
    <location>
        <begin position="1"/>
        <end position="20"/>
    </location>
</feature>
<accession>A0A6P8Y883</accession>
<evidence type="ECO:0000313" key="3">
    <source>
        <dbReference type="RefSeq" id="XP_034232840.1"/>
    </source>
</evidence>
<dbReference type="AlphaFoldDB" id="A0A6P8Y883"/>
<sequence>MDKLKSASNRKERASPQDEKTLRLSIGGSLIKAYELYKDAHPGSQKTPGKDIYQNVAEQVFARLPDCFVDIVDGKKVGDGKASFTKSFGISVDNRMRDKNKSKPQRAVRGKGIVGVLPNQYQPDVRNAIEQAGMREHLQNLHGLNPTQWDWTEIQSDMRATYELQREDVVKARDSVEMMAGTGTGATEAEETEDDPTPKALAQVKKLWPFLFSQCCLQDHHRRLTGRDIRIHLESYKERKLKSVLRYMTSHSTTNTANLALRLRLKNFTLSDSNKLLCIFFMVANHFKEKREVLFKTVEKTTPVAEVNPPKDICIIALNKEPFEAESYLVCADQTVLVEADDFCHALTSLFELSFIFDLEYPSTMPQTFEYFERSVFQMAIESTKVKDKKGQTVLVLRSSVRDLVNGIEAFETELASLDIENNSED</sequence>
<name>A0A6P8Y883_THRPL</name>
<keyword evidence="2" id="KW-1185">Reference proteome</keyword>
<dbReference type="InParanoid" id="A0A6P8Y883"/>
<organism evidence="3">
    <name type="scientific">Thrips palmi</name>
    <name type="common">Melon thrips</name>
    <dbReference type="NCBI Taxonomy" id="161013"/>
    <lineage>
        <taxon>Eukaryota</taxon>
        <taxon>Metazoa</taxon>
        <taxon>Ecdysozoa</taxon>
        <taxon>Arthropoda</taxon>
        <taxon>Hexapoda</taxon>
        <taxon>Insecta</taxon>
        <taxon>Pterygota</taxon>
        <taxon>Neoptera</taxon>
        <taxon>Paraneoptera</taxon>
        <taxon>Thysanoptera</taxon>
        <taxon>Terebrantia</taxon>
        <taxon>Thripoidea</taxon>
        <taxon>Thripidae</taxon>
        <taxon>Thrips</taxon>
    </lineage>
</organism>